<proteinExistence type="predicted"/>
<gene>
    <name evidence="2" type="ORF">GCM10010446_22230</name>
</gene>
<comment type="caution">
    <text evidence="2">The sequence shown here is derived from an EMBL/GenBank/DDBJ whole genome shotgun (WGS) entry which is preliminary data.</text>
</comment>
<protein>
    <recommendedName>
        <fullName evidence="4">DUF5133 domain-containing protein</fullName>
    </recommendedName>
</protein>
<feature type="region of interest" description="Disordered" evidence="1">
    <location>
        <begin position="1"/>
        <end position="38"/>
    </location>
</feature>
<reference evidence="2 3" key="1">
    <citation type="journal article" date="2019" name="Int. J. Syst. Evol. Microbiol.">
        <title>The Global Catalogue of Microorganisms (GCM) 10K type strain sequencing project: providing services to taxonomists for standard genome sequencing and annotation.</title>
        <authorList>
            <consortium name="The Broad Institute Genomics Platform"/>
            <consortium name="The Broad Institute Genome Sequencing Center for Infectious Disease"/>
            <person name="Wu L."/>
            <person name="Ma J."/>
        </authorList>
    </citation>
    <scope>NUCLEOTIDE SEQUENCE [LARGE SCALE GENOMIC DNA]</scope>
    <source>
        <strain evidence="2 3">JCM 9088</strain>
    </source>
</reference>
<accession>A0ABN3X3R7</accession>
<evidence type="ECO:0000256" key="1">
    <source>
        <dbReference type="SAM" id="MobiDB-lite"/>
    </source>
</evidence>
<dbReference type="Proteomes" id="UP001500403">
    <property type="component" value="Unassembled WGS sequence"/>
</dbReference>
<keyword evidence="3" id="KW-1185">Reference proteome</keyword>
<evidence type="ECO:0000313" key="3">
    <source>
        <dbReference type="Proteomes" id="UP001500403"/>
    </source>
</evidence>
<name>A0ABN3X3R7_9ACTN</name>
<dbReference type="Pfam" id="PF17196">
    <property type="entry name" value="DUF5133"/>
    <property type="match status" value="1"/>
</dbReference>
<dbReference type="EMBL" id="BAAAUD010000021">
    <property type="protein sequence ID" value="GAA2936667.1"/>
    <property type="molecule type" value="Genomic_DNA"/>
</dbReference>
<sequence>MVCARPGAGHTYFGTGGPGPASVDPGLREVEPPSHHSLASGKAETFMLMAHSTVLHELVSRYETLRTATEGSSASAELKRRLEDTAYTLCVITGTRHPDQALAVARARLAAAGD</sequence>
<evidence type="ECO:0008006" key="4">
    <source>
        <dbReference type="Google" id="ProtNLM"/>
    </source>
</evidence>
<dbReference type="InterPro" id="IPR033457">
    <property type="entry name" value="DUF5133"/>
</dbReference>
<evidence type="ECO:0000313" key="2">
    <source>
        <dbReference type="EMBL" id="GAA2936667.1"/>
    </source>
</evidence>
<organism evidence="2 3">
    <name type="scientific">Streptomyces enissocaesilis</name>
    <dbReference type="NCBI Taxonomy" id="332589"/>
    <lineage>
        <taxon>Bacteria</taxon>
        <taxon>Bacillati</taxon>
        <taxon>Actinomycetota</taxon>
        <taxon>Actinomycetes</taxon>
        <taxon>Kitasatosporales</taxon>
        <taxon>Streptomycetaceae</taxon>
        <taxon>Streptomyces</taxon>
        <taxon>Streptomyces rochei group</taxon>
    </lineage>
</organism>